<dbReference type="EMBL" id="JAGMUV010000018">
    <property type="protein sequence ID" value="KAH7129049.1"/>
    <property type="molecule type" value="Genomic_DNA"/>
</dbReference>
<dbReference type="InterPro" id="IPR052957">
    <property type="entry name" value="Auxin_embryo_med"/>
</dbReference>
<gene>
    <name evidence="2" type="ORF">EDB81DRAFT_860037</name>
</gene>
<organism evidence="2 3">
    <name type="scientific">Dactylonectria macrodidyma</name>
    <dbReference type="NCBI Taxonomy" id="307937"/>
    <lineage>
        <taxon>Eukaryota</taxon>
        <taxon>Fungi</taxon>
        <taxon>Dikarya</taxon>
        <taxon>Ascomycota</taxon>
        <taxon>Pezizomycotina</taxon>
        <taxon>Sordariomycetes</taxon>
        <taxon>Hypocreomycetidae</taxon>
        <taxon>Hypocreales</taxon>
        <taxon>Nectriaceae</taxon>
        <taxon>Dactylonectria</taxon>
    </lineage>
</organism>
<name>A0A9P9IS41_9HYPO</name>
<dbReference type="InterPro" id="IPR036890">
    <property type="entry name" value="HATPase_C_sf"/>
</dbReference>
<feature type="compositionally biased region" description="Acidic residues" evidence="1">
    <location>
        <begin position="1183"/>
        <end position="1196"/>
    </location>
</feature>
<feature type="compositionally biased region" description="Basic and acidic residues" evidence="1">
    <location>
        <begin position="1197"/>
        <end position="1207"/>
    </location>
</feature>
<dbReference type="SUPFAM" id="SSF55874">
    <property type="entry name" value="ATPase domain of HSP90 chaperone/DNA topoisomerase II/histidine kinase"/>
    <property type="match status" value="1"/>
</dbReference>
<dbReference type="PANTHER" id="PTHR32387:SF0">
    <property type="entry name" value="PROTEIN NO VEIN"/>
    <property type="match status" value="1"/>
</dbReference>
<dbReference type="Gene3D" id="3.30.565.10">
    <property type="entry name" value="Histidine kinase-like ATPase, C-terminal domain"/>
    <property type="match status" value="1"/>
</dbReference>
<dbReference type="NCBIfam" id="NF047352">
    <property type="entry name" value="P_loop_sacsin"/>
    <property type="match status" value="1"/>
</dbReference>
<protein>
    <submittedName>
        <fullName evidence="2">Uncharacterized protein</fullName>
    </submittedName>
</protein>
<comment type="caution">
    <text evidence="2">The sequence shown here is derived from an EMBL/GenBank/DDBJ whole genome shotgun (WGS) entry which is preliminary data.</text>
</comment>
<accession>A0A9P9IS41</accession>
<dbReference type="OrthoDB" id="1262810at2759"/>
<evidence type="ECO:0000256" key="1">
    <source>
        <dbReference type="SAM" id="MobiDB-lite"/>
    </source>
</evidence>
<evidence type="ECO:0000313" key="2">
    <source>
        <dbReference type="EMBL" id="KAH7129049.1"/>
    </source>
</evidence>
<evidence type="ECO:0000313" key="3">
    <source>
        <dbReference type="Proteomes" id="UP000738349"/>
    </source>
</evidence>
<feature type="region of interest" description="Disordered" evidence="1">
    <location>
        <begin position="1181"/>
        <end position="1207"/>
    </location>
</feature>
<proteinExistence type="predicted"/>
<keyword evidence="3" id="KW-1185">Reference proteome</keyword>
<sequence length="1498" mass="170468">MADGDFPQSVEEAEKHIRRIRLDKGLGDGPDQVGNNATDLEAALRILSHDLYQTATHFLLELIQNADDNTYNVDEPTLCISYSPGKVRIDCNERGFEKKHIEAICRICMSTKGGQNKSSGFVGEKGIGFKAVFKVASTVYINSGHYSFKFDRDAHLGMIAPVWHEFPERKKKGWTSILLKLSDNCNQQAIIDELQSYDPRILLFLRRLRKLSLRVDNGFLSPSNFKTVLSRGDRPPTNPAMMTLKKDRAESNYFVWRHQVNDLPMEERRPGITSSEIVIAFPLSKDKTEPLVERQSVYAFLPIRDYGFNFLLQADFLLPATREDITADSAWNQALLEAAETAYVEAMVHMSSLSTKLRRSLVHFIPAQPLVSSALSGFRDGIIEQLKATAIVETQTGDFRPPSEITLIPKSYCDHTGKPFVAAHAYNSLSNQYSEAEQVPLRQLGLVAMTQQTFLEGLRNELEMNPTAFFKNRDKAWHAQFCQTIEAMSHWHRQSLNLIPLRSGKWVKPAAGAIFFAKRFGGDSSIPERIDIQVVDPDAASDSVRRKFFTTLGVKEYRDEDILNAIDNAHRSYQFHDSPPSPEILVSHAEFRFKVLGNIRHDHDIWMATEDGRCLRHSSIYMHSSMPSSASKLLPKCSSRGFLHPLYTEGARGKNAKWMQFLEEQLDIPIYPRLMADYPGHRDDSIIHPDFQILMDGALTSECLVILRDGWDYYQSYLDPKIDTSNYRYLTIDSRRNLISLLKSKPVKCSGTSELVAIKDTYRPPAALVKPVEGLAPLLLIPEPEDPRWRNPLTCLGVGVDANLRFYLQCLRGAAIPDKAEEISLDTIRHLYRELQIKGMEDAQMLRQAFQEESLVYVPENKTSKPIWVPTEKCVWKGEPWLTRSLRLEKLYPESEVLFRNYLLIENSGVKHIMKEAELILPGHTTAHISKIFLAFSKHLLYSNITTEQIDKLKGIAMFPIVTKPETEPYEYLVSVNDEKPWLIADRPAFKDHFQYILPVLGLTVDTVLSIQNFLVALGLQTRLLSEVATSVTEAHGDISFSQDLTQRYRARSDYFVRLIPKTKRTDDQILKCFRKVEVHLASKVIQYWRAPVSLRQVQSTLTEGVAFLECDYAGDFRIYLRTSYEAEDNPSELSDQLRQFFNIPAEHRDLINVVLTGSINRIEALFEARGIAPLAEHIALGEEMDENSDEEEYDPGEEKRDQPQKENLSRFARILRQTRFLPSVSSSVEKNIVKEEKEKSTYQEGGINQPSSVQASLSPVTLAAMRSTLRDLKFAERDHSIVGTLPELTFFDRFKGLATFDSDVGEMIVSDILEQVLGNRYEPEAMWANKQSRLPGTSVFTFTDHEGHFTALLSRLEGIPGRPQGHSNLIYHIDIKTTRQVAPTKFNFSADELNRARCYSVLRKTEPELSGSPFRHIAVLAHISEVRGHPKIIFLADPWDLLNDGQVCLAPSFRYQASLKLKPLARMRRLAGNTNESDGWTQVQLRTTRRPFITEKN</sequence>
<dbReference type="PANTHER" id="PTHR32387">
    <property type="entry name" value="WU:FJ29H11"/>
    <property type="match status" value="1"/>
</dbReference>
<dbReference type="Proteomes" id="UP000738349">
    <property type="component" value="Unassembled WGS sequence"/>
</dbReference>
<reference evidence="2" key="1">
    <citation type="journal article" date="2021" name="Nat. Commun.">
        <title>Genetic determinants of endophytism in the Arabidopsis root mycobiome.</title>
        <authorList>
            <person name="Mesny F."/>
            <person name="Miyauchi S."/>
            <person name="Thiergart T."/>
            <person name="Pickel B."/>
            <person name="Atanasova L."/>
            <person name="Karlsson M."/>
            <person name="Huettel B."/>
            <person name="Barry K.W."/>
            <person name="Haridas S."/>
            <person name="Chen C."/>
            <person name="Bauer D."/>
            <person name="Andreopoulos W."/>
            <person name="Pangilinan J."/>
            <person name="LaButti K."/>
            <person name="Riley R."/>
            <person name="Lipzen A."/>
            <person name="Clum A."/>
            <person name="Drula E."/>
            <person name="Henrissat B."/>
            <person name="Kohler A."/>
            <person name="Grigoriev I.V."/>
            <person name="Martin F.M."/>
            <person name="Hacquard S."/>
        </authorList>
    </citation>
    <scope>NUCLEOTIDE SEQUENCE</scope>
    <source>
        <strain evidence="2">MPI-CAGE-AT-0147</strain>
    </source>
</reference>